<protein>
    <recommendedName>
        <fullName evidence="4">Protein-L-isoaspartate O-methyltransferase</fullName>
        <ecNumber evidence="3">2.1.1.77</ecNumber>
    </recommendedName>
    <alternativeName>
        <fullName evidence="11">L-isoaspartyl protein carboxyl methyltransferase</fullName>
    </alternativeName>
    <alternativeName>
        <fullName evidence="9">Protein L-isoaspartyl methyltransferase</fullName>
    </alternativeName>
    <alternativeName>
        <fullName evidence="10">Protein-beta-aspartate methyltransferase</fullName>
    </alternativeName>
</protein>
<gene>
    <name evidence="12" type="ORF">EDC14_102836</name>
</gene>
<evidence type="ECO:0000256" key="8">
    <source>
        <dbReference type="ARBA" id="ARBA00022691"/>
    </source>
</evidence>
<evidence type="ECO:0000256" key="5">
    <source>
        <dbReference type="ARBA" id="ARBA00022490"/>
    </source>
</evidence>
<comment type="subcellular location">
    <subcellularLocation>
        <location evidence="1">Cytoplasm</location>
    </subcellularLocation>
</comment>
<evidence type="ECO:0000256" key="1">
    <source>
        <dbReference type="ARBA" id="ARBA00004496"/>
    </source>
</evidence>
<dbReference type="Proteomes" id="UP000295008">
    <property type="component" value="Unassembled WGS sequence"/>
</dbReference>
<dbReference type="GO" id="GO:0004719">
    <property type="term" value="F:protein-L-isoaspartate (D-aspartate) O-methyltransferase activity"/>
    <property type="evidence" value="ECO:0007669"/>
    <property type="project" value="UniProtKB-EC"/>
</dbReference>
<evidence type="ECO:0000256" key="7">
    <source>
        <dbReference type="ARBA" id="ARBA00022679"/>
    </source>
</evidence>
<keyword evidence="7 12" id="KW-0808">Transferase</keyword>
<evidence type="ECO:0000256" key="6">
    <source>
        <dbReference type="ARBA" id="ARBA00022603"/>
    </source>
</evidence>
<dbReference type="AlphaFoldDB" id="A0A4R1R952"/>
<comment type="caution">
    <text evidence="12">The sequence shown here is derived from an EMBL/GenBank/DDBJ whole genome shotgun (WGS) entry which is preliminary data.</text>
</comment>
<proteinExistence type="inferred from homology"/>
<comment type="similarity">
    <text evidence="2">Belongs to the methyltransferase superfamily. L-isoaspartyl/D-aspartyl protein methyltransferase family.</text>
</comment>
<organism evidence="12 13">
    <name type="scientific">Hydrogenispora ethanolica</name>
    <dbReference type="NCBI Taxonomy" id="1082276"/>
    <lineage>
        <taxon>Bacteria</taxon>
        <taxon>Bacillati</taxon>
        <taxon>Bacillota</taxon>
        <taxon>Hydrogenispora</taxon>
    </lineage>
</organism>
<evidence type="ECO:0000256" key="4">
    <source>
        <dbReference type="ARBA" id="ARBA00013346"/>
    </source>
</evidence>
<dbReference type="GO" id="GO:0005737">
    <property type="term" value="C:cytoplasm"/>
    <property type="evidence" value="ECO:0007669"/>
    <property type="project" value="UniProtKB-SubCell"/>
</dbReference>
<accession>A0A4R1R952</accession>
<dbReference type="PANTHER" id="PTHR11579">
    <property type="entry name" value="PROTEIN-L-ISOASPARTATE O-METHYLTRANSFERASE"/>
    <property type="match status" value="1"/>
</dbReference>
<dbReference type="Gene3D" id="3.40.50.150">
    <property type="entry name" value="Vaccinia Virus protein VP39"/>
    <property type="match status" value="1"/>
</dbReference>
<evidence type="ECO:0000313" key="12">
    <source>
        <dbReference type="EMBL" id="TCL62080.1"/>
    </source>
</evidence>
<dbReference type="GO" id="GO:0032259">
    <property type="term" value="P:methylation"/>
    <property type="evidence" value="ECO:0007669"/>
    <property type="project" value="UniProtKB-KW"/>
</dbReference>
<name>A0A4R1R952_HYDET</name>
<dbReference type="InterPro" id="IPR029063">
    <property type="entry name" value="SAM-dependent_MTases_sf"/>
</dbReference>
<reference evidence="12 13" key="1">
    <citation type="submission" date="2019-03" db="EMBL/GenBank/DDBJ databases">
        <title>Genomic Encyclopedia of Type Strains, Phase IV (KMG-IV): sequencing the most valuable type-strain genomes for metagenomic binning, comparative biology and taxonomic classification.</title>
        <authorList>
            <person name="Goeker M."/>
        </authorList>
    </citation>
    <scope>NUCLEOTIDE SEQUENCE [LARGE SCALE GENOMIC DNA]</scope>
    <source>
        <strain evidence="12 13">LX-B</strain>
    </source>
</reference>
<dbReference type="OrthoDB" id="9772751at2"/>
<keyword evidence="13" id="KW-1185">Reference proteome</keyword>
<keyword evidence="8" id="KW-0949">S-adenosyl-L-methionine</keyword>
<evidence type="ECO:0000256" key="11">
    <source>
        <dbReference type="ARBA" id="ARBA00031350"/>
    </source>
</evidence>
<keyword evidence="5" id="KW-0963">Cytoplasm</keyword>
<dbReference type="Pfam" id="PF01135">
    <property type="entry name" value="PCMT"/>
    <property type="match status" value="1"/>
</dbReference>
<dbReference type="EMBL" id="SLUN01000028">
    <property type="protein sequence ID" value="TCL62080.1"/>
    <property type="molecule type" value="Genomic_DNA"/>
</dbReference>
<dbReference type="CDD" id="cd02440">
    <property type="entry name" value="AdoMet_MTases"/>
    <property type="match status" value="1"/>
</dbReference>
<dbReference type="SUPFAM" id="SSF53335">
    <property type="entry name" value="S-adenosyl-L-methionine-dependent methyltransferases"/>
    <property type="match status" value="1"/>
</dbReference>
<evidence type="ECO:0000256" key="2">
    <source>
        <dbReference type="ARBA" id="ARBA00005369"/>
    </source>
</evidence>
<evidence type="ECO:0000256" key="10">
    <source>
        <dbReference type="ARBA" id="ARBA00031323"/>
    </source>
</evidence>
<evidence type="ECO:0000313" key="13">
    <source>
        <dbReference type="Proteomes" id="UP000295008"/>
    </source>
</evidence>
<sequence>MVGTMANYHKYQNELLEVARRVPYRQFPLREATERAFLACPRHRFVQRYRLGPGAWVEITPENLAEHLPLLYRDVPLALQEDRNGRVLSTISQPSFVLYMLDLLRLEQGQRVFEVGAGSGWNAALMGYLVGETGHVYSAEILPEAAQQAQSNLRQLQVRNVTIIAGDGGPGLEREAPFDRVIFTAGGFDLPRSLYRQVKDDGLVLFPLKVKGAGDILYLLKKAADHFTALQAIDSQFVPLTGKHRAPETEGVFLEELPEWESLKTRFVSDSPLPWEADIRLGASVMSKTLALRFFLSLREPDFFILKLGSDADEANAFGLRAGDSLAICRDGRVVAYGNDAARERLFQAVREWVERGRPAPAEFRLQIYPADSVLPCPAGADQWLVKRAESQFLWTL</sequence>
<evidence type="ECO:0000256" key="9">
    <source>
        <dbReference type="ARBA" id="ARBA00030757"/>
    </source>
</evidence>
<dbReference type="PANTHER" id="PTHR11579:SF0">
    <property type="entry name" value="PROTEIN-L-ISOASPARTATE(D-ASPARTATE) O-METHYLTRANSFERASE"/>
    <property type="match status" value="1"/>
</dbReference>
<evidence type="ECO:0000256" key="3">
    <source>
        <dbReference type="ARBA" id="ARBA00011890"/>
    </source>
</evidence>
<dbReference type="InterPro" id="IPR000682">
    <property type="entry name" value="PCMT"/>
</dbReference>
<keyword evidence="6 12" id="KW-0489">Methyltransferase</keyword>
<dbReference type="EC" id="2.1.1.77" evidence="3"/>